<dbReference type="Gene3D" id="1.25.40.10">
    <property type="entry name" value="Tetratricopeptide repeat domain"/>
    <property type="match status" value="1"/>
</dbReference>
<dbReference type="RefSeq" id="WP_134751580.1">
    <property type="nucleotide sequence ID" value="NZ_CP038149.1"/>
</dbReference>
<dbReference type="GO" id="GO:0008270">
    <property type="term" value="F:zinc ion binding"/>
    <property type="evidence" value="ECO:0007669"/>
    <property type="project" value="UniProtKB-KW"/>
</dbReference>
<dbReference type="Pfam" id="PF04434">
    <property type="entry name" value="SWIM"/>
    <property type="match status" value="1"/>
</dbReference>
<dbReference type="PROSITE" id="PS50966">
    <property type="entry name" value="ZF_SWIM"/>
    <property type="match status" value="1"/>
</dbReference>
<dbReference type="EMBL" id="CP038149">
    <property type="protein sequence ID" value="QBQ99132.1"/>
    <property type="molecule type" value="Genomic_DNA"/>
</dbReference>
<accession>A0A4V1AZF9</accession>
<feature type="domain" description="SWIM-type" evidence="2">
    <location>
        <begin position="57"/>
        <end position="95"/>
    </location>
</feature>
<dbReference type="KEGG" id="ppai:E1956_18100"/>
<keyword evidence="1" id="KW-0862">Zinc</keyword>
<sequence length="591" mass="65886">MYESAKLAEILTLAEVESLTDTRTFARGKAYFHDGAVSRLDVREDAVHASVSGTHRYRVQLAVGDNGALAYGCNCPVGERGAFCKHAVAVALSWLENSGEEVFHVEEADQAKPRKKRKTKAEVIREYVATLSHDALQGLLLEAVEHDRTLRDRLLLAARSEGATDLAGMKAIVKQATQISRALHWHEAGAYADGLMSLQDTLRRWLAGAHAAQVVELSELAITTAQSSLGHIDDSGGEVMPAILELAAVHLEACLETGPDPVKLAQRLFRLQMESQWGLFYDVLPAYAEPLGERGLEQYRLMVGEAWAQFPELAQSKESEYSFDARRMKVENAMKTLAEHDDDVDALIQIHAKNLSSPHRFLLLAELCVEHGRPDEGLAWAERGIEEFSTHLDSRLLSFCVDAYLLRGEFDRADALAWRRFEMHPTAEGWTALMKVALATGRQGKTRERALKHLWSQVAENESASKPEHSLWQPHARTELVTIFLAENANDVAWDTFSGGPVAIRLWPQMAAVRAGTHPRDAIALYQRLLPVAVENGTSNARYDEAFDVVRAIGRLRGKLGERVEFTAELERIRATYRAKRNFMKRLATLP</sequence>
<dbReference type="Proteomes" id="UP000295727">
    <property type="component" value="Chromosome 2"/>
</dbReference>
<keyword evidence="1" id="KW-0479">Metal-binding</keyword>
<dbReference type="OrthoDB" id="7187515at2"/>
<protein>
    <recommendedName>
        <fullName evidence="2">SWIM-type domain-containing protein</fullName>
    </recommendedName>
</protein>
<dbReference type="InterPro" id="IPR049245">
    <property type="entry name" value="DUF6880"/>
</dbReference>
<dbReference type="Pfam" id="PF21810">
    <property type="entry name" value="DUF6880"/>
    <property type="match status" value="1"/>
</dbReference>
<evidence type="ECO:0000256" key="1">
    <source>
        <dbReference type="PROSITE-ProRule" id="PRU00325"/>
    </source>
</evidence>
<dbReference type="AlphaFoldDB" id="A0A4V1AZF9"/>
<reference evidence="3 4" key="1">
    <citation type="submission" date="2019-03" db="EMBL/GenBank/DDBJ databases">
        <title>Paraburkholderia sp. 7MH5, isolated from subtropical forest soil.</title>
        <authorList>
            <person name="Gao Z.-H."/>
            <person name="Qiu L.-H."/>
        </authorList>
    </citation>
    <scope>NUCLEOTIDE SEQUENCE [LARGE SCALE GENOMIC DNA]</scope>
    <source>
        <strain evidence="3 4">7MH5</strain>
    </source>
</reference>
<evidence type="ECO:0000259" key="2">
    <source>
        <dbReference type="PROSITE" id="PS50966"/>
    </source>
</evidence>
<evidence type="ECO:0000313" key="4">
    <source>
        <dbReference type="Proteomes" id="UP000295727"/>
    </source>
</evidence>
<dbReference type="InterPro" id="IPR011990">
    <property type="entry name" value="TPR-like_helical_dom_sf"/>
</dbReference>
<organism evidence="3 4">
    <name type="scientific">Paraburkholderia pallida</name>
    <dbReference type="NCBI Taxonomy" id="2547399"/>
    <lineage>
        <taxon>Bacteria</taxon>
        <taxon>Pseudomonadati</taxon>
        <taxon>Pseudomonadota</taxon>
        <taxon>Betaproteobacteria</taxon>
        <taxon>Burkholderiales</taxon>
        <taxon>Burkholderiaceae</taxon>
        <taxon>Paraburkholderia</taxon>
    </lineage>
</organism>
<dbReference type="InterPro" id="IPR007527">
    <property type="entry name" value="Znf_SWIM"/>
</dbReference>
<keyword evidence="1" id="KW-0863">Zinc-finger</keyword>
<proteinExistence type="predicted"/>
<name>A0A4V1AZF9_9BURK</name>
<evidence type="ECO:0000313" key="3">
    <source>
        <dbReference type="EMBL" id="QBQ99132.1"/>
    </source>
</evidence>
<keyword evidence="4" id="KW-1185">Reference proteome</keyword>
<gene>
    <name evidence="3" type="ORF">E1956_18100</name>
</gene>